<sequence>MSTSKEHTGSHVPMRASTLESYRHKTKSSALGSARPSSSNERLMSNRSILIYLEASLAPCHKGPDRRRTSGVGVGTVTAWHF</sequence>
<comment type="caution">
    <text evidence="2">The sequence shown here is derived from an EMBL/GenBank/DDBJ whole genome shotgun (WGS) entry which is preliminary data.</text>
</comment>
<dbReference type="Proteomes" id="UP001283361">
    <property type="component" value="Unassembled WGS sequence"/>
</dbReference>
<gene>
    <name evidence="2" type="ORF">RRG08_034083</name>
</gene>
<organism evidence="2 3">
    <name type="scientific">Elysia crispata</name>
    <name type="common">lettuce slug</name>
    <dbReference type="NCBI Taxonomy" id="231223"/>
    <lineage>
        <taxon>Eukaryota</taxon>
        <taxon>Metazoa</taxon>
        <taxon>Spiralia</taxon>
        <taxon>Lophotrochozoa</taxon>
        <taxon>Mollusca</taxon>
        <taxon>Gastropoda</taxon>
        <taxon>Heterobranchia</taxon>
        <taxon>Euthyneura</taxon>
        <taxon>Panpulmonata</taxon>
        <taxon>Sacoglossa</taxon>
        <taxon>Placobranchoidea</taxon>
        <taxon>Plakobranchidae</taxon>
        <taxon>Elysia</taxon>
    </lineage>
</organism>
<accession>A0AAE0YSI3</accession>
<evidence type="ECO:0000313" key="2">
    <source>
        <dbReference type="EMBL" id="KAK3756398.1"/>
    </source>
</evidence>
<reference evidence="2" key="1">
    <citation type="journal article" date="2023" name="G3 (Bethesda)">
        <title>A reference genome for the long-term kleptoplast-retaining sea slug Elysia crispata morphotype clarki.</title>
        <authorList>
            <person name="Eastman K.E."/>
            <person name="Pendleton A.L."/>
            <person name="Shaikh M.A."/>
            <person name="Suttiyut T."/>
            <person name="Ogas R."/>
            <person name="Tomko P."/>
            <person name="Gavelis G."/>
            <person name="Widhalm J.R."/>
            <person name="Wisecaver J.H."/>
        </authorList>
    </citation>
    <scope>NUCLEOTIDE SEQUENCE</scope>
    <source>
        <strain evidence="2">ECLA1</strain>
    </source>
</reference>
<protein>
    <submittedName>
        <fullName evidence="2">Uncharacterized protein</fullName>
    </submittedName>
</protein>
<proteinExistence type="predicted"/>
<dbReference type="AlphaFoldDB" id="A0AAE0YSI3"/>
<evidence type="ECO:0000313" key="3">
    <source>
        <dbReference type="Proteomes" id="UP001283361"/>
    </source>
</evidence>
<name>A0AAE0YSI3_9GAST</name>
<evidence type="ECO:0000256" key="1">
    <source>
        <dbReference type="SAM" id="MobiDB-lite"/>
    </source>
</evidence>
<feature type="region of interest" description="Disordered" evidence="1">
    <location>
        <begin position="1"/>
        <end position="42"/>
    </location>
</feature>
<feature type="compositionally biased region" description="Low complexity" evidence="1">
    <location>
        <begin position="28"/>
        <end position="39"/>
    </location>
</feature>
<dbReference type="EMBL" id="JAWDGP010005522">
    <property type="protein sequence ID" value="KAK3756398.1"/>
    <property type="molecule type" value="Genomic_DNA"/>
</dbReference>
<keyword evidence="3" id="KW-1185">Reference proteome</keyword>